<dbReference type="InterPro" id="IPR051729">
    <property type="entry name" value="Opine/Lysopine_DH"/>
</dbReference>
<dbReference type="InterPro" id="IPR003421">
    <property type="entry name" value="Opine_DH"/>
</dbReference>
<dbReference type="SUPFAM" id="SSF48179">
    <property type="entry name" value="6-phosphogluconate dehydrogenase C-terminal domain-like"/>
    <property type="match status" value="1"/>
</dbReference>
<dbReference type="InterPro" id="IPR013328">
    <property type="entry name" value="6PGD_dom2"/>
</dbReference>
<dbReference type="AlphaFoldDB" id="A0A1S7UCJ9"/>
<name>A0A1S7UCJ9_9HYPH</name>
<gene>
    <name evidence="6" type="ORF">AGR7A_pTi0136</name>
</gene>
<evidence type="ECO:0000313" key="7">
    <source>
        <dbReference type="Proteomes" id="UP000192140"/>
    </source>
</evidence>
<proteinExistence type="inferred from homology"/>
<dbReference type="EMBL" id="FCNP01000051">
    <property type="protein sequence ID" value="CVI64499.1"/>
    <property type="molecule type" value="Genomic_DNA"/>
</dbReference>
<dbReference type="InterPro" id="IPR008927">
    <property type="entry name" value="6-PGluconate_DH-like_C_sf"/>
</dbReference>
<dbReference type="RefSeq" id="WP_080855538.1">
    <property type="nucleotide sequence ID" value="NZ_LT009778.1"/>
</dbReference>
<dbReference type="Pfam" id="PF02317">
    <property type="entry name" value="Octopine_DH"/>
    <property type="match status" value="1"/>
</dbReference>
<keyword evidence="7" id="KW-1185">Reference proteome</keyword>
<keyword evidence="2" id="KW-0521">NADP</keyword>
<dbReference type="PANTHER" id="PTHR38015:SF1">
    <property type="entry name" value="OPINE DEHYDROGENASE DOMAIN-CONTAINING PROTEIN"/>
    <property type="match status" value="1"/>
</dbReference>
<dbReference type="Gene3D" id="3.40.50.720">
    <property type="entry name" value="NAD(P)-binding Rossmann-like Domain"/>
    <property type="match status" value="1"/>
</dbReference>
<feature type="domain" description="Opine dehydrogenase" evidence="4">
    <location>
        <begin position="180"/>
        <end position="321"/>
    </location>
</feature>
<organism evidence="6 7">
    <name type="scientific">Agrobacterium deltaense NCPPB 1641</name>
    <dbReference type="NCBI Taxonomy" id="1183425"/>
    <lineage>
        <taxon>Bacteria</taxon>
        <taxon>Pseudomonadati</taxon>
        <taxon>Pseudomonadota</taxon>
        <taxon>Alphaproteobacteria</taxon>
        <taxon>Hyphomicrobiales</taxon>
        <taxon>Rhizobiaceae</taxon>
        <taxon>Rhizobium/Agrobacterium group</taxon>
        <taxon>Agrobacterium</taxon>
    </lineage>
</organism>
<dbReference type="InterPro" id="IPR036291">
    <property type="entry name" value="NAD(P)-bd_dom_sf"/>
</dbReference>
<dbReference type="Pfam" id="PF03807">
    <property type="entry name" value="F420_oxidored"/>
    <property type="match status" value="1"/>
</dbReference>
<accession>A0A1S7UCJ9</accession>
<evidence type="ECO:0000256" key="3">
    <source>
        <dbReference type="ARBA" id="ARBA00023002"/>
    </source>
</evidence>
<dbReference type="PANTHER" id="PTHR38015">
    <property type="entry name" value="BLR6086 PROTEIN"/>
    <property type="match status" value="1"/>
</dbReference>
<dbReference type="Proteomes" id="UP000192140">
    <property type="component" value="Unassembled WGS sequence"/>
</dbReference>
<comment type="similarity">
    <text evidence="1">Belongs to the lysopine/nopaline/octopine/opine/vitopine dehydrogenases family.</text>
</comment>
<dbReference type="Gene3D" id="1.10.1040.10">
    <property type="entry name" value="N-(1-d-carboxylethyl)-l-norvaline Dehydrogenase, domain 2"/>
    <property type="match status" value="1"/>
</dbReference>
<evidence type="ECO:0000259" key="4">
    <source>
        <dbReference type="Pfam" id="PF02317"/>
    </source>
</evidence>
<dbReference type="InterPro" id="IPR028939">
    <property type="entry name" value="P5C_Rdtase_cat_N"/>
</dbReference>
<evidence type="ECO:0000313" key="6">
    <source>
        <dbReference type="EMBL" id="CVI64499.1"/>
    </source>
</evidence>
<evidence type="ECO:0000256" key="2">
    <source>
        <dbReference type="ARBA" id="ARBA00022857"/>
    </source>
</evidence>
<reference evidence="6" key="1">
    <citation type="submission" date="2016-01" db="EMBL/GenBank/DDBJ databases">
        <authorList>
            <person name="Regsiter A."/>
            <person name="william w."/>
        </authorList>
    </citation>
    <scope>NUCLEOTIDE SEQUENCE</scope>
    <source>
        <strain evidence="6">NCPPB 1641</strain>
    </source>
</reference>
<keyword evidence="3" id="KW-0560">Oxidoreductase</keyword>
<dbReference type="GO" id="GO:0016491">
    <property type="term" value="F:oxidoreductase activity"/>
    <property type="evidence" value="ECO:0007669"/>
    <property type="project" value="UniProtKB-KW"/>
</dbReference>
<dbReference type="SUPFAM" id="SSF51735">
    <property type="entry name" value="NAD(P)-binding Rossmann-fold domains"/>
    <property type="match status" value="1"/>
</dbReference>
<evidence type="ECO:0000259" key="5">
    <source>
        <dbReference type="Pfam" id="PF03807"/>
    </source>
</evidence>
<protein>
    <submittedName>
        <fullName evidence="6">NAD/NADP octopine/nopaline dehydrogenase</fullName>
    </submittedName>
</protein>
<comment type="caution">
    <text evidence="6">The sequence shown here is derived from an EMBL/GenBank/DDBJ whole genome shotgun (WGS) entry which is preliminary data.</text>
</comment>
<feature type="domain" description="Pyrroline-5-carboxylate reductase catalytic N-terminal" evidence="5">
    <location>
        <begin position="2"/>
        <end position="99"/>
    </location>
</feature>
<evidence type="ECO:0000256" key="1">
    <source>
        <dbReference type="ARBA" id="ARBA00008730"/>
    </source>
</evidence>
<sequence>MKVSIAGAGAIAMGYAAFLLQHGHEVRVWSPSGQRTKALVEGAPFTVSGAITGEFRPDVCRDAKELAESDVIVLALPAYGHRFVLDSLVPHLEQRHTVIISAHLSFSALYLSKKMAERGIVIPIVVWNTTVLTSKAPSSTEIKVGAIRGEVDIATLPASLAAQSQNICVELFGDRFVVKDDILTIVLSNINPASHLATALCNLTRIERGETWGQRANVTPSVGRLVEALDRERLMIAEAFGKKVPSIMDHYSKSFGITAASVAEISTILVERGKDPMGPKNIDTRYVLEDVPFGLIPALKLAEMANVEAPLHKSGIEILSACYGRAFTDDNDLLAELDFGDADTMQHLMSTGYKPFNITSGGSKLRDN</sequence>